<evidence type="ECO:0000256" key="3">
    <source>
        <dbReference type="ARBA" id="ARBA00010551"/>
    </source>
</evidence>
<dbReference type="Proteomes" id="UP000183809">
    <property type="component" value="Unassembled WGS sequence"/>
</dbReference>
<evidence type="ECO:0000256" key="5">
    <source>
        <dbReference type="ARBA" id="ARBA00022630"/>
    </source>
</evidence>
<comment type="subcellular location">
    <subcellularLocation>
        <location evidence="11">Mitochondrion inner membrane</location>
    </subcellularLocation>
</comment>
<keyword evidence="9 11" id="KW-0627">Porphyrin biosynthesis</keyword>
<feature type="domain" description="Amine oxidase" evidence="12">
    <location>
        <begin position="60"/>
        <end position="559"/>
    </location>
</feature>
<protein>
    <recommendedName>
        <fullName evidence="4 11">Protoporphyrinogen oxidase</fullName>
        <ecNumber evidence="4 11">1.3.3.4</ecNumber>
    </recommendedName>
</protein>
<reference evidence="13 14" key="1">
    <citation type="submission" date="2016-10" db="EMBL/GenBank/DDBJ databases">
        <title>Proteomics and genomics reveal pathogen-plant mechanisms compatible with a hemibiotrophic lifestyle of Diplodia corticola.</title>
        <authorList>
            <person name="Fernandes I."/>
            <person name="De Jonge R."/>
            <person name="Van De Peer Y."/>
            <person name="Devreese B."/>
            <person name="Alves A."/>
            <person name="Esteves A.C."/>
        </authorList>
    </citation>
    <scope>NUCLEOTIDE SEQUENCE [LARGE SCALE GENOMIC DNA]</scope>
    <source>
        <strain evidence="13 14">CBS 112549</strain>
    </source>
</reference>
<name>A0A1J9RJ02_9PEZI</name>
<gene>
    <name evidence="13" type="ORF">BKCO1_3700064</name>
</gene>
<dbReference type="InterPro" id="IPR036188">
    <property type="entry name" value="FAD/NAD-bd_sf"/>
</dbReference>
<proteinExistence type="inferred from homology"/>
<dbReference type="GeneID" id="31015421"/>
<sequence length="603" mass="66292">MQFRSHALPRRFHALRAPLSPAAVHACPVSASYSPPRRLYSRRLDSLGEQQNIAILGGGITGLASAHYLRKTLRNAKITVYEASPRLGGWLQSQRVEVPGGSVLFEQGPRTIRQANSSLVTTHLVQDLGLIDEVVYTSNTSAAARNRYVYYPDHLVKMPGPGMGLFELLRTVLFEPAMAGAIPAFMGEIFRPPRDSDVTDESLGTFLERRLGSRQVADNLASAVMHGIYAGDIYQLSAKSLMPFQWYMEGKYGSVLKGLYVVQQDSSGTVPVPQREADFIKSFMDAPALERDFLQKLRSASVFSFRNGIQTLVNRLHDSLLDKENVEIKTATEITRLEKDEETGKIRIHNQNDSSPQTSDLVISALPAKALAKIATAGQTSTNPTSFSALSSISSVNVMVVNLFFSDPHILPTSGFGYLLPRSIPFEQNPERALGVIFDSDAVGGQDTANGTKVTVMLGGHWWDGWAPEDLCSPAEGVEMARTVLARHLGIVAEPTATNVRLHRDAIPQYKVGHEQRMKDTHYALKRAFGGRVRAVGNSYTGVGVNDCLRAARDIARQLGDEGIMNDKTGLEQFVEPTKWVRMGTTVQLGQKKQLNTEDEGKR</sequence>
<keyword evidence="6 11" id="KW-0274">FAD</keyword>
<keyword evidence="14" id="KW-1185">Reference proteome</keyword>
<evidence type="ECO:0000256" key="1">
    <source>
        <dbReference type="ARBA" id="ARBA00002600"/>
    </source>
</evidence>
<evidence type="ECO:0000256" key="8">
    <source>
        <dbReference type="ARBA" id="ARBA00023133"/>
    </source>
</evidence>
<dbReference type="InterPro" id="IPR004572">
    <property type="entry name" value="Protoporphyrinogen_oxidase"/>
</dbReference>
<evidence type="ECO:0000256" key="11">
    <source>
        <dbReference type="RuleBase" id="RU367069"/>
    </source>
</evidence>
<dbReference type="AlphaFoldDB" id="A0A1J9RJ02"/>
<dbReference type="STRING" id="236234.A0A1J9RJ02"/>
<keyword evidence="7 11" id="KW-0560">Oxidoreductase</keyword>
<keyword evidence="5 11" id="KW-0285">Flavoprotein</keyword>
<comment type="catalytic activity">
    <reaction evidence="10 11">
        <text>protoporphyrinogen IX + 3 O2 = protoporphyrin IX + 3 H2O2</text>
        <dbReference type="Rhea" id="RHEA:25576"/>
        <dbReference type="ChEBI" id="CHEBI:15379"/>
        <dbReference type="ChEBI" id="CHEBI:16240"/>
        <dbReference type="ChEBI" id="CHEBI:57306"/>
        <dbReference type="ChEBI" id="CHEBI:57307"/>
        <dbReference type="EC" id="1.3.3.4"/>
    </reaction>
</comment>
<evidence type="ECO:0000256" key="7">
    <source>
        <dbReference type="ARBA" id="ARBA00023002"/>
    </source>
</evidence>
<evidence type="ECO:0000256" key="4">
    <source>
        <dbReference type="ARBA" id="ARBA00012867"/>
    </source>
</evidence>
<evidence type="ECO:0000256" key="2">
    <source>
        <dbReference type="ARBA" id="ARBA00005073"/>
    </source>
</evidence>
<dbReference type="SUPFAM" id="SSF51905">
    <property type="entry name" value="FAD/NAD(P)-binding domain"/>
    <property type="match status" value="1"/>
</dbReference>
<comment type="function">
    <text evidence="1 11">Catalyzes the 6-electron oxidation of protoporphyrinogen-IX to form protoporphyrin-IX.</text>
</comment>
<dbReference type="EMBL" id="MNUE01000037">
    <property type="protein sequence ID" value="OJD32539.1"/>
    <property type="molecule type" value="Genomic_DNA"/>
</dbReference>
<evidence type="ECO:0000256" key="6">
    <source>
        <dbReference type="ARBA" id="ARBA00022827"/>
    </source>
</evidence>
<organism evidence="13 14">
    <name type="scientific">Diplodia corticola</name>
    <dbReference type="NCBI Taxonomy" id="236234"/>
    <lineage>
        <taxon>Eukaryota</taxon>
        <taxon>Fungi</taxon>
        <taxon>Dikarya</taxon>
        <taxon>Ascomycota</taxon>
        <taxon>Pezizomycotina</taxon>
        <taxon>Dothideomycetes</taxon>
        <taxon>Dothideomycetes incertae sedis</taxon>
        <taxon>Botryosphaeriales</taxon>
        <taxon>Botryosphaeriaceae</taxon>
        <taxon>Diplodia</taxon>
    </lineage>
</organism>
<keyword evidence="8 11" id="KW-0350">Heme biosynthesis</keyword>
<comment type="similarity">
    <text evidence="3 11">Belongs to the protoporphyrinogen/coproporphyrinogen oxidase family. Protoporphyrinogen oxidase subfamily.</text>
</comment>
<dbReference type="SUPFAM" id="SSF54373">
    <property type="entry name" value="FAD-linked reductases, C-terminal domain"/>
    <property type="match status" value="1"/>
</dbReference>
<evidence type="ECO:0000259" key="12">
    <source>
        <dbReference type="Pfam" id="PF01593"/>
    </source>
</evidence>
<dbReference type="EC" id="1.3.3.4" evidence="4 11"/>
<dbReference type="GO" id="GO:0006782">
    <property type="term" value="P:protoporphyrinogen IX biosynthetic process"/>
    <property type="evidence" value="ECO:0007669"/>
    <property type="project" value="UniProtKB-UniRule"/>
</dbReference>
<dbReference type="PANTHER" id="PTHR42923">
    <property type="entry name" value="PROTOPORPHYRINOGEN OXIDASE"/>
    <property type="match status" value="1"/>
</dbReference>
<dbReference type="UniPathway" id="UPA00251">
    <property type="reaction ID" value="UER00324"/>
</dbReference>
<comment type="pathway">
    <text evidence="2 11">Porphyrin-containing compound metabolism; protoporphyrin-IX biosynthesis; protoporphyrin-IX from protoporphyrinogen-IX: step 1/1.</text>
</comment>
<dbReference type="Pfam" id="PF01593">
    <property type="entry name" value="Amino_oxidase"/>
    <property type="match status" value="1"/>
</dbReference>
<dbReference type="GO" id="GO:0005743">
    <property type="term" value="C:mitochondrial inner membrane"/>
    <property type="evidence" value="ECO:0007669"/>
    <property type="project" value="UniProtKB-SubCell"/>
</dbReference>
<dbReference type="NCBIfam" id="TIGR00562">
    <property type="entry name" value="proto_IX_ox"/>
    <property type="match status" value="1"/>
</dbReference>
<comment type="caution">
    <text evidence="13">The sequence shown here is derived from an EMBL/GenBank/DDBJ whole genome shotgun (WGS) entry which is preliminary data.</text>
</comment>
<evidence type="ECO:0000256" key="10">
    <source>
        <dbReference type="ARBA" id="ARBA00047554"/>
    </source>
</evidence>
<dbReference type="InterPro" id="IPR050464">
    <property type="entry name" value="Zeta_carotene_desat/Oxidored"/>
</dbReference>
<dbReference type="GO" id="GO:0004729">
    <property type="term" value="F:oxygen-dependent protoporphyrinogen oxidase activity"/>
    <property type="evidence" value="ECO:0007669"/>
    <property type="project" value="UniProtKB-UniRule"/>
</dbReference>
<dbReference type="RefSeq" id="XP_020128799.1">
    <property type="nucleotide sequence ID" value="XM_020275160.1"/>
</dbReference>
<dbReference type="InterPro" id="IPR002937">
    <property type="entry name" value="Amino_oxidase"/>
</dbReference>
<evidence type="ECO:0000313" key="13">
    <source>
        <dbReference type="EMBL" id="OJD32539.1"/>
    </source>
</evidence>
<comment type="cofactor">
    <cofactor evidence="11">
        <name>FAD</name>
        <dbReference type="ChEBI" id="CHEBI:57692"/>
    </cofactor>
    <text evidence="11">Binds 1 FAD per subunit.</text>
</comment>
<dbReference type="PANTHER" id="PTHR42923:SF3">
    <property type="entry name" value="PROTOPORPHYRINOGEN OXIDASE"/>
    <property type="match status" value="1"/>
</dbReference>
<evidence type="ECO:0000313" key="14">
    <source>
        <dbReference type="Proteomes" id="UP000183809"/>
    </source>
</evidence>
<dbReference type="Gene3D" id="3.50.50.60">
    <property type="entry name" value="FAD/NAD(P)-binding domain"/>
    <property type="match status" value="1"/>
</dbReference>
<accession>A0A1J9RJ02</accession>
<dbReference type="OrthoDB" id="438553at2759"/>
<evidence type="ECO:0000256" key="9">
    <source>
        <dbReference type="ARBA" id="ARBA00023244"/>
    </source>
</evidence>